<protein>
    <submittedName>
        <fullName evidence="1">Uncharacterized protein</fullName>
    </submittedName>
</protein>
<comment type="caution">
    <text evidence="1">The sequence shown here is derived from an EMBL/GenBank/DDBJ whole genome shotgun (WGS) entry which is preliminary data.</text>
</comment>
<dbReference type="Gene3D" id="3.90.70.80">
    <property type="match status" value="1"/>
</dbReference>
<dbReference type="AlphaFoldDB" id="A0AAD9ZJR4"/>
<sequence>AIPVSDPIKYSEAFLGKPNEEYCSWILDSEKWGGVLNLSPSLKFRACFAVQKTVEKMGLNHDEMGSIYNSFM</sequence>
<gene>
    <name evidence="1" type="ORF">Dsin_032516</name>
</gene>
<feature type="non-terminal residue" evidence="1">
    <location>
        <position position="1"/>
    </location>
</feature>
<evidence type="ECO:0000313" key="1">
    <source>
        <dbReference type="EMBL" id="KAK3179606.1"/>
    </source>
</evidence>
<accession>A0AAD9ZJR4</accession>
<evidence type="ECO:0000313" key="2">
    <source>
        <dbReference type="Proteomes" id="UP001281410"/>
    </source>
</evidence>
<proteinExistence type="predicted"/>
<organism evidence="1 2">
    <name type="scientific">Dipteronia sinensis</name>
    <dbReference type="NCBI Taxonomy" id="43782"/>
    <lineage>
        <taxon>Eukaryota</taxon>
        <taxon>Viridiplantae</taxon>
        <taxon>Streptophyta</taxon>
        <taxon>Embryophyta</taxon>
        <taxon>Tracheophyta</taxon>
        <taxon>Spermatophyta</taxon>
        <taxon>Magnoliopsida</taxon>
        <taxon>eudicotyledons</taxon>
        <taxon>Gunneridae</taxon>
        <taxon>Pentapetalae</taxon>
        <taxon>rosids</taxon>
        <taxon>malvids</taxon>
        <taxon>Sapindales</taxon>
        <taxon>Sapindaceae</taxon>
        <taxon>Hippocastanoideae</taxon>
        <taxon>Acereae</taxon>
        <taxon>Dipteronia</taxon>
    </lineage>
</organism>
<dbReference type="EMBL" id="JANJYJ010000207">
    <property type="protein sequence ID" value="KAK3179606.1"/>
    <property type="molecule type" value="Genomic_DNA"/>
</dbReference>
<feature type="non-terminal residue" evidence="1">
    <location>
        <position position="72"/>
    </location>
</feature>
<name>A0AAD9ZJR4_9ROSI</name>
<keyword evidence="2" id="KW-1185">Reference proteome</keyword>
<dbReference type="Proteomes" id="UP001281410">
    <property type="component" value="Unassembled WGS sequence"/>
</dbReference>
<reference evidence="1" key="1">
    <citation type="journal article" date="2023" name="Plant J.">
        <title>Genome sequences and population genomics provide insights into the demographic history, inbreeding, and mutation load of two 'living fossil' tree species of Dipteronia.</title>
        <authorList>
            <person name="Feng Y."/>
            <person name="Comes H.P."/>
            <person name="Chen J."/>
            <person name="Zhu S."/>
            <person name="Lu R."/>
            <person name="Zhang X."/>
            <person name="Li P."/>
            <person name="Qiu J."/>
            <person name="Olsen K.M."/>
            <person name="Qiu Y."/>
        </authorList>
    </citation>
    <scope>NUCLEOTIDE SEQUENCE</scope>
    <source>
        <strain evidence="1">NBL</strain>
    </source>
</reference>